<dbReference type="InterPro" id="IPR011322">
    <property type="entry name" value="N-reg_PII-like_a/b"/>
</dbReference>
<dbReference type="InterPro" id="IPR003793">
    <property type="entry name" value="UPF0166"/>
</dbReference>
<dbReference type="EMBL" id="BJLA01000025">
    <property type="protein sequence ID" value="GEA33695.1"/>
    <property type="molecule type" value="Genomic_DNA"/>
</dbReference>
<reference evidence="2 3" key="1">
    <citation type="submission" date="2019-06" db="EMBL/GenBank/DDBJ databases">
        <title>Draft genome sequence of Clostridium diolis DSM 15410.</title>
        <authorList>
            <person name="Kobayashi H."/>
            <person name="Tanizawa Y."/>
            <person name="Tohno M."/>
        </authorList>
    </citation>
    <scope>NUCLEOTIDE SEQUENCE [LARGE SCALE GENOMIC DNA]</scope>
    <source>
        <strain evidence="2 3">DSM 15410</strain>
    </source>
</reference>
<evidence type="ECO:0000256" key="1">
    <source>
        <dbReference type="ARBA" id="ARBA00010554"/>
    </source>
</evidence>
<dbReference type="PANTHER" id="PTHR35983">
    <property type="entry name" value="UPF0166 PROTEIN TM_0021"/>
    <property type="match status" value="1"/>
</dbReference>
<dbReference type="AlphaFoldDB" id="A0AAV3W5F1"/>
<organism evidence="2 3">
    <name type="scientific">Clostridium diolis</name>
    <dbReference type="NCBI Taxonomy" id="223919"/>
    <lineage>
        <taxon>Bacteria</taxon>
        <taxon>Bacillati</taxon>
        <taxon>Bacillota</taxon>
        <taxon>Clostridia</taxon>
        <taxon>Eubacteriales</taxon>
        <taxon>Clostridiaceae</taxon>
        <taxon>Clostridium</taxon>
    </lineage>
</organism>
<dbReference type="InterPro" id="IPR015867">
    <property type="entry name" value="N-reg_PII/ATP_PRibTrfase_C"/>
</dbReference>
<sequence>MKSLLRIVVGECEFNPKTGKTYNWIKEFLWKKGFPGVTIRRGELSLDHKSIMHSVAIEDIQFNDLAIIIETVADNNKIERARQDLINNIPHGQVSVVRGVEEKNMGSNKYCVVKIYTKEDNSWFKKEEYEKVLRFFQKKKVIWATVTKGLVGYGKDRVIHKQKIFSFSEKMPIVIECIVPCENLNDLLNELKNLVEDGAVFATPIDLIMNK</sequence>
<comment type="similarity">
    <text evidence="1">Belongs to the UPF0166 family.</text>
</comment>
<dbReference type="Gene3D" id="3.30.70.120">
    <property type="match status" value="2"/>
</dbReference>
<evidence type="ECO:0008006" key="4">
    <source>
        <dbReference type="Google" id="ProtNLM"/>
    </source>
</evidence>
<proteinExistence type="inferred from homology"/>
<dbReference type="Proteomes" id="UP000325212">
    <property type="component" value="Unassembled WGS sequence"/>
</dbReference>
<comment type="caution">
    <text evidence="2">The sequence shown here is derived from an EMBL/GenBank/DDBJ whole genome shotgun (WGS) entry which is preliminary data.</text>
</comment>
<name>A0AAV3W5F1_9CLOT</name>
<evidence type="ECO:0000313" key="2">
    <source>
        <dbReference type="EMBL" id="GEA33695.1"/>
    </source>
</evidence>
<dbReference type="RefSeq" id="WP_039773493.1">
    <property type="nucleotide sequence ID" value="NZ_BJLA01000025.1"/>
</dbReference>
<dbReference type="PANTHER" id="PTHR35983:SF1">
    <property type="entry name" value="UPF0166 PROTEIN TM_0021"/>
    <property type="match status" value="1"/>
</dbReference>
<evidence type="ECO:0000313" key="3">
    <source>
        <dbReference type="Proteomes" id="UP000325212"/>
    </source>
</evidence>
<gene>
    <name evidence="2" type="ORF">CDIOL_46180</name>
</gene>
<keyword evidence="3" id="KW-1185">Reference proteome</keyword>
<accession>A0AAV3W5F1</accession>
<protein>
    <recommendedName>
        <fullName evidence="4">DUF190 domain-containing protein</fullName>
    </recommendedName>
</protein>
<dbReference type="Pfam" id="PF02641">
    <property type="entry name" value="DUF190"/>
    <property type="match status" value="2"/>
</dbReference>
<dbReference type="SUPFAM" id="SSF54913">
    <property type="entry name" value="GlnB-like"/>
    <property type="match status" value="2"/>
</dbReference>